<organism evidence="3 4">
    <name type="scientific">Caproiciproducens faecalis</name>
    <dbReference type="NCBI Taxonomy" id="2820301"/>
    <lineage>
        <taxon>Bacteria</taxon>
        <taxon>Bacillati</taxon>
        <taxon>Bacillota</taxon>
        <taxon>Clostridia</taxon>
        <taxon>Eubacteriales</taxon>
        <taxon>Acutalibacteraceae</taxon>
        <taxon>Caproiciproducens</taxon>
    </lineage>
</organism>
<dbReference type="Pfam" id="PF07739">
    <property type="entry name" value="TipAS"/>
    <property type="match status" value="1"/>
</dbReference>
<gene>
    <name evidence="3" type="ORF">J5W02_04995</name>
</gene>
<keyword evidence="4" id="KW-1185">Reference proteome</keyword>
<dbReference type="Proteomes" id="UP000719942">
    <property type="component" value="Unassembled WGS sequence"/>
</dbReference>
<dbReference type="InterPro" id="IPR009061">
    <property type="entry name" value="DNA-bd_dom_put_sf"/>
</dbReference>
<dbReference type="PANTHER" id="PTHR30204:SF90">
    <property type="entry name" value="HTH-TYPE TRANSCRIPTIONAL ACTIVATOR MTA"/>
    <property type="match status" value="1"/>
</dbReference>
<proteinExistence type="predicted"/>
<sequence length="252" mass="29310">MEYTVKEVSAMTGVTIKALHYYHKIGLLLPCRVTEAGYRLYGKKELERLQQILFYRELEFSLREIQTALQSESDRITCLKRQQKLLYAQRQRTDSLLDTIRKSIRSALKGETMSEQDLFQGFDQQGWEKALKPQSDYLKENYQIDLKTAEINPGELNEKAAEAKRFMDAMSEALRNQISAADERVQNLVRDHLKFLNDHGTKMDAGQFYHTSQFLSQDQFHRKMMEDQQIGLSYFLLAAAAQHVGNLKNTEE</sequence>
<dbReference type="EMBL" id="JAGFNZ010000002">
    <property type="protein sequence ID" value="MBW7572163.1"/>
    <property type="molecule type" value="Genomic_DNA"/>
</dbReference>
<dbReference type="InterPro" id="IPR012925">
    <property type="entry name" value="TipAS_dom"/>
</dbReference>
<dbReference type="Pfam" id="PF13411">
    <property type="entry name" value="MerR_1"/>
    <property type="match status" value="1"/>
</dbReference>
<protein>
    <submittedName>
        <fullName evidence="3">MerR family transcriptional regulator</fullName>
    </submittedName>
</protein>
<reference evidence="3 4" key="1">
    <citation type="submission" date="2021-03" db="EMBL/GenBank/DDBJ databases">
        <title>Caproiciproducens sp. nov. isolated from feces of cow.</title>
        <authorList>
            <person name="Choi J.-Y."/>
        </authorList>
    </citation>
    <scope>NUCLEOTIDE SEQUENCE [LARGE SCALE GENOMIC DNA]</scope>
    <source>
        <strain evidence="3 4">AGMB10547</strain>
    </source>
</reference>
<evidence type="ECO:0000256" key="1">
    <source>
        <dbReference type="ARBA" id="ARBA00023125"/>
    </source>
</evidence>
<dbReference type="RefSeq" id="WP_219964585.1">
    <property type="nucleotide sequence ID" value="NZ_JAGFNZ010000002.1"/>
</dbReference>
<evidence type="ECO:0000313" key="4">
    <source>
        <dbReference type="Proteomes" id="UP000719942"/>
    </source>
</evidence>
<evidence type="ECO:0000313" key="3">
    <source>
        <dbReference type="EMBL" id="MBW7572163.1"/>
    </source>
</evidence>
<dbReference type="CDD" id="cd01106">
    <property type="entry name" value="HTH_TipAL-Mta"/>
    <property type="match status" value="1"/>
</dbReference>
<dbReference type="PANTHER" id="PTHR30204">
    <property type="entry name" value="REDOX-CYCLING DRUG-SENSING TRANSCRIPTIONAL ACTIVATOR SOXR"/>
    <property type="match status" value="1"/>
</dbReference>
<keyword evidence="1" id="KW-0238">DNA-binding</keyword>
<dbReference type="PROSITE" id="PS50937">
    <property type="entry name" value="HTH_MERR_2"/>
    <property type="match status" value="1"/>
</dbReference>
<evidence type="ECO:0000259" key="2">
    <source>
        <dbReference type="PROSITE" id="PS50937"/>
    </source>
</evidence>
<dbReference type="InterPro" id="IPR000551">
    <property type="entry name" value="MerR-type_HTH_dom"/>
</dbReference>
<dbReference type="SMART" id="SM00422">
    <property type="entry name" value="HTH_MERR"/>
    <property type="match status" value="1"/>
</dbReference>
<feature type="domain" description="HTH merR-type" evidence="2">
    <location>
        <begin position="1"/>
        <end position="71"/>
    </location>
</feature>
<dbReference type="SUPFAM" id="SSF46955">
    <property type="entry name" value="Putative DNA-binding domain"/>
    <property type="match status" value="1"/>
</dbReference>
<comment type="caution">
    <text evidence="3">The sequence shown here is derived from an EMBL/GenBank/DDBJ whole genome shotgun (WGS) entry which is preliminary data.</text>
</comment>
<dbReference type="Gene3D" id="1.10.1660.10">
    <property type="match status" value="1"/>
</dbReference>
<name>A0ABS7DLJ7_9FIRM</name>
<accession>A0ABS7DLJ7</accession>
<dbReference type="InterPro" id="IPR047057">
    <property type="entry name" value="MerR_fam"/>
</dbReference>